<evidence type="ECO:0000256" key="1">
    <source>
        <dbReference type="ARBA" id="ARBA00004225"/>
    </source>
</evidence>
<dbReference type="GO" id="GO:0008137">
    <property type="term" value="F:NADH dehydrogenase (ubiquinone) activity"/>
    <property type="evidence" value="ECO:0007669"/>
    <property type="project" value="UniProtKB-EC"/>
</dbReference>
<reference evidence="17" key="1">
    <citation type="submission" date="2016-04" db="EMBL/GenBank/DDBJ databases">
        <title>Mitochondria of Scolytid beetles.</title>
        <authorList>
            <person name="Miller K."/>
            <person name="Linard B."/>
            <person name="Vogler A.P."/>
        </authorList>
    </citation>
    <scope>NUCLEOTIDE SEQUENCE</scope>
</reference>
<dbReference type="PANTHER" id="PTHR11435:SF1">
    <property type="entry name" value="NADH-UBIQUINONE OXIDOREDUCTASE CHAIN 6"/>
    <property type="match status" value="1"/>
</dbReference>
<proteinExistence type="inferred from homology"/>
<evidence type="ECO:0000256" key="13">
    <source>
        <dbReference type="ARBA" id="ARBA00023136"/>
    </source>
</evidence>
<gene>
    <name evidence="17" type="primary">nad6</name>
</gene>
<organism evidence="17">
    <name type="scientific">Scolytinae sp. BMNH 1040327</name>
    <dbReference type="NCBI Taxonomy" id="1903790"/>
    <lineage>
        <taxon>Eukaryota</taxon>
        <taxon>Metazoa</taxon>
        <taxon>Ecdysozoa</taxon>
        <taxon>Arthropoda</taxon>
        <taxon>Hexapoda</taxon>
        <taxon>Insecta</taxon>
        <taxon>Pterygota</taxon>
        <taxon>Neoptera</taxon>
        <taxon>Endopterygota</taxon>
        <taxon>Coleoptera</taxon>
        <taxon>Polyphaga</taxon>
        <taxon>Cucujiformia</taxon>
        <taxon>Curculionidae</taxon>
        <taxon>Scolytinae</taxon>
    </lineage>
</organism>
<evidence type="ECO:0000256" key="2">
    <source>
        <dbReference type="ARBA" id="ARBA00005698"/>
    </source>
</evidence>
<evidence type="ECO:0000313" key="17">
    <source>
        <dbReference type="EMBL" id="AOY40030.1"/>
    </source>
</evidence>
<feature type="transmembrane region" description="Helical" evidence="16">
    <location>
        <begin position="78"/>
        <end position="97"/>
    </location>
</feature>
<geneLocation type="mitochondrion" evidence="17"/>
<evidence type="ECO:0000256" key="5">
    <source>
        <dbReference type="ARBA" id="ARBA00022448"/>
    </source>
</evidence>
<evidence type="ECO:0000256" key="11">
    <source>
        <dbReference type="ARBA" id="ARBA00023027"/>
    </source>
</evidence>
<keyword evidence="8" id="KW-1278">Translocase</keyword>
<protein>
    <recommendedName>
        <fullName evidence="4">NADH-ubiquinone oxidoreductase chain 6</fullName>
        <ecNumber evidence="3">7.1.1.2</ecNumber>
    </recommendedName>
    <alternativeName>
        <fullName evidence="14">NADH dehydrogenase subunit 6</fullName>
    </alternativeName>
</protein>
<keyword evidence="12 17" id="KW-0496">Mitochondrion</keyword>
<evidence type="ECO:0000256" key="14">
    <source>
        <dbReference type="ARBA" id="ARBA00031019"/>
    </source>
</evidence>
<evidence type="ECO:0000256" key="15">
    <source>
        <dbReference type="ARBA" id="ARBA00049551"/>
    </source>
</evidence>
<keyword evidence="7 16" id="KW-0812">Transmembrane</keyword>
<name>A0A343A651_9CUCU</name>
<evidence type="ECO:0000256" key="16">
    <source>
        <dbReference type="SAM" id="Phobius"/>
    </source>
</evidence>
<keyword evidence="9" id="KW-0249">Electron transport</keyword>
<dbReference type="InterPro" id="IPR050269">
    <property type="entry name" value="ComplexI_Subunit6"/>
</dbReference>
<comment type="subcellular location">
    <subcellularLocation>
        <location evidence="1">Mitochondrion membrane</location>
        <topology evidence="1">Multi-pass membrane protein</topology>
    </subcellularLocation>
</comment>
<sequence>MIIMIMSYLSLTLMFMKHPLSMGLVLITQALLTATASGLIYKNFWFSYILFLVMVGGVMIMFIYMTSIASNEKFSMPASLTNMMMILCTMMFIYTNFSKEMPPSKELPMSTTLSKFFNFPKMQLTILLMMYMFVALIAVVKISTKTMGPLRQN</sequence>
<dbReference type="PANTHER" id="PTHR11435">
    <property type="entry name" value="NADH UBIQUINONE OXIDOREDUCTASE SUBUNIT ND6"/>
    <property type="match status" value="1"/>
</dbReference>
<evidence type="ECO:0000256" key="8">
    <source>
        <dbReference type="ARBA" id="ARBA00022967"/>
    </source>
</evidence>
<comment type="catalytic activity">
    <reaction evidence="15">
        <text>a ubiquinone + NADH + 5 H(+)(in) = a ubiquinol + NAD(+) + 4 H(+)(out)</text>
        <dbReference type="Rhea" id="RHEA:29091"/>
        <dbReference type="Rhea" id="RHEA-COMP:9565"/>
        <dbReference type="Rhea" id="RHEA-COMP:9566"/>
        <dbReference type="ChEBI" id="CHEBI:15378"/>
        <dbReference type="ChEBI" id="CHEBI:16389"/>
        <dbReference type="ChEBI" id="CHEBI:17976"/>
        <dbReference type="ChEBI" id="CHEBI:57540"/>
        <dbReference type="ChEBI" id="CHEBI:57945"/>
        <dbReference type="EC" id="7.1.1.2"/>
    </reaction>
</comment>
<evidence type="ECO:0000256" key="10">
    <source>
        <dbReference type="ARBA" id="ARBA00022989"/>
    </source>
</evidence>
<evidence type="ECO:0000256" key="6">
    <source>
        <dbReference type="ARBA" id="ARBA00022660"/>
    </source>
</evidence>
<comment type="similarity">
    <text evidence="2">Belongs to the complex I subunit 6 family.</text>
</comment>
<dbReference type="GO" id="GO:0031966">
    <property type="term" value="C:mitochondrial membrane"/>
    <property type="evidence" value="ECO:0007669"/>
    <property type="project" value="UniProtKB-SubCell"/>
</dbReference>
<accession>A0A343A651</accession>
<keyword evidence="6" id="KW-0679">Respiratory chain</keyword>
<dbReference type="EMBL" id="KX035189">
    <property type="protein sequence ID" value="AOY40030.1"/>
    <property type="molecule type" value="Genomic_DNA"/>
</dbReference>
<feature type="transmembrane region" description="Helical" evidence="16">
    <location>
        <begin position="122"/>
        <end position="142"/>
    </location>
</feature>
<evidence type="ECO:0000256" key="12">
    <source>
        <dbReference type="ARBA" id="ARBA00023128"/>
    </source>
</evidence>
<evidence type="ECO:0000256" key="3">
    <source>
        <dbReference type="ARBA" id="ARBA00012944"/>
    </source>
</evidence>
<evidence type="ECO:0000256" key="4">
    <source>
        <dbReference type="ARBA" id="ARBA00021095"/>
    </source>
</evidence>
<dbReference type="AlphaFoldDB" id="A0A343A651"/>
<keyword evidence="10 16" id="KW-1133">Transmembrane helix</keyword>
<keyword evidence="11" id="KW-0520">NAD</keyword>
<keyword evidence="5" id="KW-0813">Transport</keyword>
<feature type="transmembrane region" description="Helical" evidence="16">
    <location>
        <begin position="48"/>
        <end position="66"/>
    </location>
</feature>
<evidence type="ECO:0000256" key="9">
    <source>
        <dbReference type="ARBA" id="ARBA00022982"/>
    </source>
</evidence>
<dbReference type="EC" id="7.1.1.2" evidence="3"/>
<evidence type="ECO:0000256" key="7">
    <source>
        <dbReference type="ARBA" id="ARBA00022692"/>
    </source>
</evidence>
<keyword evidence="13 16" id="KW-0472">Membrane</keyword>